<dbReference type="NCBIfam" id="TIGR02765">
    <property type="entry name" value="crypto_DASH"/>
    <property type="match status" value="1"/>
</dbReference>
<dbReference type="PANTHER" id="PTHR11455:SF22">
    <property type="entry name" value="CRYPTOCHROME DASH"/>
    <property type="match status" value="1"/>
</dbReference>
<dbReference type="InterPro" id="IPR036134">
    <property type="entry name" value="Crypto/Photolyase_FAD-like_sf"/>
</dbReference>
<dbReference type="SUPFAM" id="SSF48173">
    <property type="entry name" value="Cryptochrome/photolyase FAD-binding domain"/>
    <property type="match status" value="1"/>
</dbReference>
<evidence type="ECO:0000256" key="6">
    <source>
        <dbReference type="PIRSR" id="PIRSR602081-1"/>
    </source>
</evidence>
<dbReference type="PATRIC" id="fig|1249552.3.peg.1185"/>
<dbReference type="InterPro" id="IPR002081">
    <property type="entry name" value="Cryptochrome/DNA_photolyase_1"/>
</dbReference>
<dbReference type="GO" id="GO:0003677">
    <property type="term" value="F:DNA binding"/>
    <property type="evidence" value="ECO:0007669"/>
    <property type="project" value="TreeGrafter"/>
</dbReference>
<evidence type="ECO:0000256" key="3">
    <source>
        <dbReference type="ARBA" id="ARBA00022630"/>
    </source>
</evidence>
<proteinExistence type="inferred from homology"/>
<protein>
    <recommendedName>
        <fullName evidence="2 7">Cryptochrome DASH</fullName>
    </recommendedName>
</protein>
<comment type="function">
    <text evidence="7">May have a photoreceptor function.</text>
</comment>
<evidence type="ECO:0000256" key="5">
    <source>
        <dbReference type="ARBA" id="ARBA00022991"/>
    </source>
</evidence>
<dbReference type="STRING" id="1249552.PS2015_1180"/>
<evidence type="ECO:0000259" key="8">
    <source>
        <dbReference type="PROSITE" id="PS51645"/>
    </source>
</evidence>
<organism evidence="9 10">
    <name type="scientific">Pseudohongiella spirulinae</name>
    <dbReference type="NCBI Taxonomy" id="1249552"/>
    <lineage>
        <taxon>Bacteria</taxon>
        <taxon>Pseudomonadati</taxon>
        <taxon>Pseudomonadota</taxon>
        <taxon>Gammaproteobacteria</taxon>
        <taxon>Pseudomonadales</taxon>
        <taxon>Pseudohongiellaceae</taxon>
        <taxon>Pseudohongiella</taxon>
    </lineage>
</organism>
<accession>A0A0S2KCX9</accession>
<keyword evidence="3 6" id="KW-0285">Flavoprotein</keyword>
<evidence type="ECO:0000256" key="4">
    <source>
        <dbReference type="ARBA" id="ARBA00022827"/>
    </source>
</evidence>
<dbReference type="Proteomes" id="UP000065641">
    <property type="component" value="Chromosome"/>
</dbReference>
<evidence type="ECO:0000256" key="7">
    <source>
        <dbReference type="RuleBase" id="RU367151"/>
    </source>
</evidence>
<dbReference type="Gene3D" id="3.40.50.620">
    <property type="entry name" value="HUPs"/>
    <property type="match status" value="1"/>
</dbReference>
<dbReference type="Gene3D" id="1.25.40.80">
    <property type="match status" value="1"/>
</dbReference>
<dbReference type="InterPro" id="IPR014133">
    <property type="entry name" value="Cry_DASH"/>
</dbReference>
<comment type="cofactor">
    <cofactor evidence="7">
        <name>(6R)-5,10-methylene-5,6,7,8-tetrahydrofolate</name>
        <dbReference type="ChEBI" id="CHEBI:15636"/>
    </cofactor>
    <text evidence="7">Binds 1 5,10-methenyltetrahydrofolate (MTHF) per subunit.</text>
</comment>
<keyword evidence="5 7" id="KW-0157">Chromophore</keyword>
<dbReference type="Pfam" id="PF03441">
    <property type="entry name" value="FAD_binding_7"/>
    <property type="match status" value="1"/>
</dbReference>
<dbReference type="GO" id="GO:0003913">
    <property type="term" value="F:DNA photolyase activity"/>
    <property type="evidence" value="ECO:0007669"/>
    <property type="project" value="InterPro"/>
</dbReference>
<dbReference type="KEGG" id="pspi:PS2015_1180"/>
<feature type="binding site" evidence="6">
    <location>
        <begin position="376"/>
        <end position="378"/>
    </location>
    <ligand>
        <name>FAD</name>
        <dbReference type="ChEBI" id="CHEBI:57692"/>
    </ligand>
</feature>
<comment type="cofactor">
    <cofactor evidence="6 7">
        <name>FAD</name>
        <dbReference type="ChEBI" id="CHEBI:57692"/>
    </cofactor>
    <text evidence="6 7">Binds 1 FAD per subunit.</text>
</comment>
<dbReference type="Pfam" id="PF00875">
    <property type="entry name" value="DNA_photolyase"/>
    <property type="match status" value="1"/>
</dbReference>
<evidence type="ECO:0000313" key="10">
    <source>
        <dbReference type="Proteomes" id="UP000065641"/>
    </source>
</evidence>
<sequence>MTTSLYWLTSDLRLDDNPALVRAAQADSLICVYCIDQRWFKPHRYHVSSMGTHRWRFLRQSLDTMAEQLRIRGQFLQIRYGLPEQQLAELIRRHKVQRLICSRQIASDELRILKFLSQHFPELIIEQVDTATLFDTGSFDISLETLRKGFTPYRKQVETLSVPEPLQAPGSLPRAPLQVVPDQSLPDWIPKRYQQSGSGSADFIGGENAASEHLEAYFNSDLPSDYKNVRDQLDDWENSSRLSPWLAAGCLSPRRITKRLLRYEQQKGANESSYWLYFELLWREYFHWLALAQKDSLFQLKGLRSRPPHACLHPERYRKWCHGNTPWPLVNACMRQLQATGYLSNRGRQIAASCFVNELGMDWRYGAAWFEHMLIDFDVASNWGNWQYIAGVGVDPRGGRHFDLAAQASKFDVDGMYVRRWAPHTPDSALDSVDAADWPIG</sequence>
<keyword evidence="4 6" id="KW-0274">FAD</keyword>
<keyword evidence="10" id="KW-1185">Reference proteome</keyword>
<feature type="binding site" evidence="6">
    <location>
        <position position="226"/>
    </location>
    <ligand>
        <name>FAD</name>
        <dbReference type="ChEBI" id="CHEBI:57692"/>
    </ligand>
</feature>
<evidence type="ECO:0000256" key="1">
    <source>
        <dbReference type="ARBA" id="ARBA00005862"/>
    </source>
</evidence>
<comment type="similarity">
    <text evidence="1 7">Belongs to the DNA photolyase class-1 family.</text>
</comment>
<dbReference type="InterPro" id="IPR005101">
    <property type="entry name" value="Cryptochr/Photolyase_FAD-bd"/>
</dbReference>
<dbReference type="Gene3D" id="1.10.579.10">
    <property type="entry name" value="DNA Cyclobutane Dipyrimidine Photolyase, subunit A, domain 3"/>
    <property type="match status" value="1"/>
</dbReference>
<dbReference type="AlphaFoldDB" id="A0A0S2KCX9"/>
<dbReference type="InterPro" id="IPR006050">
    <property type="entry name" value="DNA_photolyase_N"/>
</dbReference>
<dbReference type="GO" id="GO:0000719">
    <property type="term" value="P:photoreactive repair"/>
    <property type="evidence" value="ECO:0007669"/>
    <property type="project" value="TreeGrafter"/>
</dbReference>
<evidence type="ECO:0000313" key="9">
    <source>
        <dbReference type="EMBL" id="ALO45839.1"/>
    </source>
</evidence>
<dbReference type="InterPro" id="IPR014729">
    <property type="entry name" value="Rossmann-like_a/b/a_fold"/>
</dbReference>
<dbReference type="RefSeq" id="WP_082627990.1">
    <property type="nucleotide sequence ID" value="NZ_CP013189.1"/>
</dbReference>
<dbReference type="SUPFAM" id="SSF52425">
    <property type="entry name" value="Cryptochrome/photolyase, N-terminal domain"/>
    <property type="match status" value="1"/>
</dbReference>
<reference evidence="9 10" key="1">
    <citation type="submission" date="2015-11" db="EMBL/GenBank/DDBJ databases">
        <authorList>
            <person name="Zhang Y."/>
            <person name="Guo Z."/>
        </authorList>
    </citation>
    <scope>NUCLEOTIDE SEQUENCE [LARGE SCALE GENOMIC DNA]</scope>
    <source>
        <strain evidence="9 10">KCTC 32221</strain>
    </source>
</reference>
<name>A0A0S2KCX9_9GAMM</name>
<dbReference type="PRINTS" id="PR00147">
    <property type="entry name" value="DNAPHOTLYASE"/>
</dbReference>
<dbReference type="InterPro" id="IPR036155">
    <property type="entry name" value="Crypto/Photolyase_N_sf"/>
</dbReference>
<evidence type="ECO:0000256" key="2">
    <source>
        <dbReference type="ARBA" id="ARBA00017881"/>
    </source>
</evidence>
<gene>
    <name evidence="9" type="ORF">PS2015_1180</name>
</gene>
<dbReference type="GO" id="GO:0071949">
    <property type="term" value="F:FAD binding"/>
    <property type="evidence" value="ECO:0007669"/>
    <property type="project" value="TreeGrafter"/>
</dbReference>
<feature type="domain" description="Photolyase/cryptochrome alpha/beta" evidence="8">
    <location>
        <begin position="2"/>
        <end position="133"/>
    </location>
</feature>
<dbReference type="PROSITE" id="PS51645">
    <property type="entry name" value="PHR_CRY_ALPHA_BETA"/>
    <property type="match status" value="1"/>
</dbReference>
<dbReference type="EMBL" id="CP013189">
    <property type="protein sequence ID" value="ALO45839.1"/>
    <property type="molecule type" value="Genomic_DNA"/>
</dbReference>
<dbReference type="OrthoDB" id="9772484at2"/>
<feature type="binding site" evidence="6">
    <location>
        <begin position="239"/>
        <end position="243"/>
    </location>
    <ligand>
        <name>FAD</name>
        <dbReference type="ChEBI" id="CHEBI:57692"/>
    </ligand>
</feature>
<dbReference type="PANTHER" id="PTHR11455">
    <property type="entry name" value="CRYPTOCHROME"/>
    <property type="match status" value="1"/>
</dbReference>